<dbReference type="Pfam" id="PF13289">
    <property type="entry name" value="SIR2_2"/>
    <property type="match status" value="1"/>
</dbReference>
<dbReference type="InterPro" id="IPR003593">
    <property type="entry name" value="AAA+_ATPase"/>
</dbReference>
<dbReference type="RefSeq" id="WP_145350119.1">
    <property type="nucleotide sequence ID" value="NZ_CP036262.1"/>
</dbReference>
<protein>
    <recommendedName>
        <fullName evidence="1">AAA+ ATPase domain-containing protein</fullName>
    </recommendedName>
</protein>
<dbReference type="InterPro" id="IPR029035">
    <property type="entry name" value="DHS-like_NAD/FAD-binding_dom"/>
</dbReference>
<reference evidence="2 3" key="1">
    <citation type="submission" date="2019-02" db="EMBL/GenBank/DDBJ databases">
        <title>Deep-cultivation of Planctomycetes and their phenomic and genomic characterization uncovers novel biology.</title>
        <authorList>
            <person name="Wiegand S."/>
            <person name="Jogler M."/>
            <person name="Boedeker C."/>
            <person name="Pinto D."/>
            <person name="Vollmers J."/>
            <person name="Rivas-Marin E."/>
            <person name="Kohn T."/>
            <person name="Peeters S.H."/>
            <person name="Heuer A."/>
            <person name="Rast P."/>
            <person name="Oberbeckmann S."/>
            <person name="Bunk B."/>
            <person name="Jeske O."/>
            <person name="Meyerdierks A."/>
            <person name="Storesund J.E."/>
            <person name="Kallscheuer N."/>
            <person name="Luecker S."/>
            <person name="Lage O.M."/>
            <person name="Pohl T."/>
            <person name="Merkel B.J."/>
            <person name="Hornburger P."/>
            <person name="Mueller R.-W."/>
            <person name="Bruemmer F."/>
            <person name="Labrenz M."/>
            <person name="Spormann A.M."/>
            <person name="Op den Camp H."/>
            <person name="Overmann J."/>
            <person name="Amann R."/>
            <person name="Jetten M.S.M."/>
            <person name="Mascher T."/>
            <person name="Medema M.H."/>
            <person name="Devos D.P."/>
            <person name="Kaster A.-K."/>
            <person name="Ovreas L."/>
            <person name="Rohde M."/>
            <person name="Galperin M.Y."/>
            <person name="Jogler C."/>
        </authorList>
    </citation>
    <scope>NUCLEOTIDE SEQUENCE [LARGE SCALE GENOMIC DNA]</scope>
    <source>
        <strain evidence="2 3">FF011L</strain>
    </source>
</reference>
<keyword evidence="3" id="KW-1185">Reference proteome</keyword>
<dbReference type="InterPro" id="IPR027417">
    <property type="entry name" value="P-loop_NTPase"/>
</dbReference>
<dbReference type="Proteomes" id="UP000320672">
    <property type="component" value="Chromosome"/>
</dbReference>
<sequence length="890" mass="100927">MSEITNALKNEVESGNAVLFLGAGASMSCQLPNGEKPPTGQGLADILAKEFLSNDYVGFGLEEVAELAISQHNFSKVQNFVADFFNRFQPTPSHLKLASFRWHGIATTNYDLVLERAYEQALNPVQLLKPIYRDGDPIETKLKASNAVAYMKLHGCLSIPNDESLPLILTSDQYEQFRENRNRLFSRLKEWASEFPVLFVGYSLQDKDLRRLLNELDSEMRSSRPRFYLVGPGFRSEQVSLWESKRITAIKMDFDSFVRELDASVGSVFRGIVAASHSEPNNYLNSRLPPGEKFSERAKLFIEADVDVVNDIKSVDTVKPESFYQAADNGWGAIDASLDVRRRITDTILERHVVDQIASSEPPNASFVLLKGHAGSGKSITMKRLAWEIAREFEMPCLFLKELGELTPSAVIEIARAIQEQIVLFVDDVLRVHRELTTLLEYASDAGVHILVVGSVRQSEFNSRRLELEELVDEDYELTYLSEREIRGLLSLLDTHKCLGELEPKSEEERFKEFSEHSGRQLLVALHEATHALSFREIICDEFRGVQPDEARQIYKTICVLYRLKTPVRAGLISRIHGVGFAEFSDRFLAPLERIVRVIGGDNGRDYSYVARHSQIADMVYHDAINDATERLEAVLKCLRFLDLDYSADREAFYQLINHRTVLELSKNRADARLIYDIACEKSSKDAVVIHQQSLYEMKHPSPHLKEAETLLVEAKRLAPNNPTILHSFAELAFNRARNERSPLRKAKYLSEANEACRSLVARSGYTKYSRNTLVKIKMEQLKLALATEDTSDESLARQLKSLETELAKHKREVVPVLGATRKLKIWYDYQPQAPGDHGWPRKQKRDGFTMKTLSERQFKCSSMGTPQSRWQNVWALPAQPSSVGGNSSS</sequence>
<evidence type="ECO:0000259" key="1">
    <source>
        <dbReference type="SMART" id="SM00382"/>
    </source>
</evidence>
<feature type="domain" description="AAA+ ATPase" evidence="1">
    <location>
        <begin position="364"/>
        <end position="549"/>
    </location>
</feature>
<dbReference type="SMART" id="SM00382">
    <property type="entry name" value="AAA"/>
    <property type="match status" value="1"/>
</dbReference>
<dbReference type="KEGG" id="rml:FF011L_06840"/>
<dbReference type="SUPFAM" id="SSF52467">
    <property type="entry name" value="DHS-like NAD/FAD-binding domain"/>
    <property type="match status" value="1"/>
</dbReference>
<evidence type="ECO:0000313" key="3">
    <source>
        <dbReference type="Proteomes" id="UP000320672"/>
    </source>
</evidence>
<dbReference type="OrthoDB" id="247948at2"/>
<dbReference type="Gene3D" id="3.40.50.1220">
    <property type="entry name" value="TPP-binding domain"/>
    <property type="match status" value="1"/>
</dbReference>
<proteinExistence type="predicted"/>
<organism evidence="2 3">
    <name type="scientific">Roseimaritima multifibrata</name>
    <dbReference type="NCBI Taxonomy" id="1930274"/>
    <lineage>
        <taxon>Bacteria</taxon>
        <taxon>Pseudomonadati</taxon>
        <taxon>Planctomycetota</taxon>
        <taxon>Planctomycetia</taxon>
        <taxon>Pirellulales</taxon>
        <taxon>Pirellulaceae</taxon>
        <taxon>Roseimaritima</taxon>
    </lineage>
</organism>
<gene>
    <name evidence="2" type="ORF">FF011L_06840</name>
</gene>
<dbReference type="Gene3D" id="3.40.50.300">
    <property type="entry name" value="P-loop containing nucleotide triphosphate hydrolases"/>
    <property type="match status" value="1"/>
</dbReference>
<dbReference type="Pfam" id="PF25199">
    <property type="entry name" value="nSTAND_NTPase5"/>
    <property type="match status" value="1"/>
</dbReference>
<dbReference type="AlphaFoldDB" id="A0A517MAP4"/>
<dbReference type="InterPro" id="IPR057574">
    <property type="entry name" value="nSTAND_NTPase5_dom"/>
</dbReference>
<evidence type="ECO:0000313" key="2">
    <source>
        <dbReference type="EMBL" id="QDS91948.1"/>
    </source>
</evidence>
<dbReference type="SUPFAM" id="SSF52540">
    <property type="entry name" value="P-loop containing nucleoside triphosphate hydrolases"/>
    <property type="match status" value="1"/>
</dbReference>
<accession>A0A517MAP4</accession>
<dbReference type="EMBL" id="CP036262">
    <property type="protein sequence ID" value="QDS91948.1"/>
    <property type="molecule type" value="Genomic_DNA"/>
</dbReference>
<name>A0A517MAP4_9BACT</name>